<dbReference type="EMBL" id="JWZX01002146">
    <property type="protein sequence ID" value="KOO30850.1"/>
    <property type="molecule type" value="Genomic_DNA"/>
</dbReference>
<proteinExistence type="predicted"/>
<dbReference type="Proteomes" id="UP000037460">
    <property type="component" value="Unassembled WGS sequence"/>
</dbReference>
<sequence>MDFVNKPLLTGELDEVPGLGEVGINTLNRSGIFTTYQVIGKFLEFGRDPERLHTWLVDMGCHKSSMTTHQTAHKIADRVLIKGFKCEIKLSDHVLTSSQSRFGDDQKRAFMNQKLTGNLGDFTGIGSASLANLAAVGITNSDGLFAAFLSIIDNPNPMANTDKCDQFYEQLGRWKVASGFKATIIYQLQSKLAVGIDSSNPPPPMAMAQPVKRIADRRARRVTASASTNDPRNICQMDFVNKPLLTGELDEVPGLGEVGINTLNRSGIFTTYQVIGKYLEIARRVLIKGFKCEIKLSDGVIKSSHSHFGDDKKRAFMNKKLTGNLTVDFTGIKEVTVANLAA</sequence>
<keyword evidence="2" id="KW-1185">Reference proteome</keyword>
<dbReference type="AlphaFoldDB" id="A0A0M0JWB7"/>
<feature type="non-terminal residue" evidence="1">
    <location>
        <position position="342"/>
    </location>
</feature>
<dbReference type="Gene3D" id="1.10.150.40">
    <property type="entry name" value="Barrier-to-autointegration factor, BAF"/>
    <property type="match status" value="2"/>
</dbReference>
<reference evidence="2" key="1">
    <citation type="journal article" date="2015" name="PLoS Genet.">
        <title>Genome Sequence and Transcriptome Analyses of Chrysochromulina tobin: Metabolic Tools for Enhanced Algal Fitness in the Prominent Order Prymnesiales (Haptophyceae).</title>
        <authorList>
            <person name="Hovde B.T."/>
            <person name="Deodato C.R."/>
            <person name="Hunsperger H.M."/>
            <person name="Ryken S.A."/>
            <person name="Yost W."/>
            <person name="Jha R.K."/>
            <person name="Patterson J."/>
            <person name="Monnat R.J. Jr."/>
            <person name="Barlow S.B."/>
            <person name="Starkenburg S.R."/>
            <person name="Cattolico R.A."/>
        </authorList>
    </citation>
    <scope>NUCLEOTIDE SEQUENCE</scope>
    <source>
        <strain evidence="2">CCMP291</strain>
    </source>
</reference>
<dbReference type="InterPro" id="IPR004122">
    <property type="entry name" value="BAF_prot"/>
</dbReference>
<gene>
    <name evidence="1" type="ORF">Ctob_012718</name>
</gene>
<dbReference type="InterPro" id="IPR036617">
    <property type="entry name" value="BAF_sf"/>
</dbReference>
<accession>A0A0M0JWB7</accession>
<dbReference type="Pfam" id="PF02961">
    <property type="entry name" value="SAM_BAF"/>
    <property type="match status" value="1"/>
</dbReference>
<name>A0A0M0JWB7_9EUKA</name>
<evidence type="ECO:0000313" key="2">
    <source>
        <dbReference type="Proteomes" id="UP000037460"/>
    </source>
</evidence>
<dbReference type="GO" id="GO:0003677">
    <property type="term" value="F:DNA binding"/>
    <property type="evidence" value="ECO:0007669"/>
    <property type="project" value="InterPro"/>
</dbReference>
<organism evidence="1 2">
    <name type="scientific">Chrysochromulina tobinii</name>
    <dbReference type="NCBI Taxonomy" id="1460289"/>
    <lineage>
        <taxon>Eukaryota</taxon>
        <taxon>Haptista</taxon>
        <taxon>Haptophyta</taxon>
        <taxon>Prymnesiophyceae</taxon>
        <taxon>Prymnesiales</taxon>
        <taxon>Chrysochromulinaceae</taxon>
        <taxon>Chrysochromulina</taxon>
    </lineage>
</organism>
<comment type="caution">
    <text evidence="1">The sequence shown here is derived from an EMBL/GenBank/DDBJ whole genome shotgun (WGS) entry which is preliminary data.</text>
</comment>
<evidence type="ECO:0000313" key="1">
    <source>
        <dbReference type="EMBL" id="KOO30850.1"/>
    </source>
</evidence>
<dbReference type="SUPFAM" id="SSF47798">
    <property type="entry name" value="Barrier-to-autointegration factor, BAF"/>
    <property type="match status" value="1"/>
</dbReference>
<protein>
    <submittedName>
        <fullName evidence="1">Uncharacterized protein</fullName>
    </submittedName>
</protein>